<dbReference type="AlphaFoldDB" id="A0A1I0E1H1"/>
<dbReference type="PANTHER" id="PTHR43172:SF1">
    <property type="entry name" value="ADENYLOSUCCINATE LYASE"/>
    <property type="match status" value="1"/>
</dbReference>
<dbReference type="Proteomes" id="UP000242642">
    <property type="component" value="Unassembled WGS sequence"/>
</dbReference>
<dbReference type="SMART" id="SM00998">
    <property type="entry name" value="ADSL_C"/>
    <property type="match status" value="1"/>
</dbReference>
<dbReference type="FunFam" id="1.20.200.10:FF:000014">
    <property type="entry name" value="3-carboxy-cis,cis-muconate cycloisomerase"/>
    <property type="match status" value="1"/>
</dbReference>
<dbReference type="STRING" id="1123402.SAMN02583745_02198"/>
<dbReference type="UniPathway" id="UPA00074">
    <property type="reaction ID" value="UER00132"/>
</dbReference>
<dbReference type="InterPro" id="IPR008948">
    <property type="entry name" value="L-Aspartase-like"/>
</dbReference>
<dbReference type="Pfam" id="PF00206">
    <property type="entry name" value="Lyase_1"/>
    <property type="match status" value="1"/>
</dbReference>
<protein>
    <submittedName>
        <fullName evidence="3">Adenylosuccinate lyase</fullName>
    </submittedName>
</protein>
<dbReference type="PANTHER" id="PTHR43172">
    <property type="entry name" value="ADENYLOSUCCINATE LYASE"/>
    <property type="match status" value="1"/>
</dbReference>
<dbReference type="InterPro" id="IPR019468">
    <property type="entry name" value="AdenyloSucc_lyase_C"/>
</dbReference>
<organism evidence="3 4">
    <name type="scientific">Thorsellia anophelis DSM 18579</name>
    <dbReference type="NCBI Taxonomy" id="1123402"/>
    <lineage>
        <taxon>Bacteria</taxon>
        <taxon>Pseudomonadati</taxon>
        <taxon>Pseudomonadota</taxon>
        <taxon>Gammaproteobacteria</taxon>
        <taxon>Enterobacterales</taxon>
        <taxon>Thorselliaceae</taxon>
        <taxon>Thorsellia</taxon>
    </lineage>
</organism>
<dbReference type="EMBL" id="FOHV01000021">
    <property type="protein sequence ID" value="SET38168.1"/>
    <property type="molecule type" value="Genomic_DNA"/>
</dbReference>
<dbReference type="Pfam" id="PF10397">
    <property type="entry name" value="ADSL_C"/>
    <property type="match status" value="1"/>
</dbReference>
<dbReference type="GO" id="GO:0004018">
    <property type="term" value="F:N6-(1,2-dicarboxyethyl)AMP AMP-lyase (fumarate-forming) activity"/>
    <property type="evidence" value="ECO:0007669"/>
    <property type="project" value="InterPro"/>
</dbReference>
<dbReference type="InterPro" id="IPR020557">
    <property type="entry name" value="Fumarate_lyase_CS"/>
</dbReference>
<dbReference type="UniPathway" id="UPA00075">
    <property type="reaction ID" value="UER00336"/>
</dbReference>
<dbReference type="SUPFAM" id="SSF48557">
    <property type="entry name" value="L-aspartase-like"/>
    <property type="match status" value="1"/>
</dbReference>
<reference evidence="4" key="1">
    <citation type="submission" date="2016-10" db="EMBL/GenBank/DDBJ databases">
        <authorList>
            <person name="Varghese N."/>
            <person name="Submissions S."/>
        </authorList>
    </citation>
    <scope>NUCLEOTIDE SEQUENCE [LARGE SCALE GENOMIC DNA]</scope>
    <source>
        <strain evidence="4">DSM 18579</strain>
    </source>
</reference>
<dbReference type="CDD" id="cd01597">
    <property type="entry name" value="pCLME"/>
    <property type="match status" value="1"/>
</dbReference>
<dbReference type="InterPro" id="IPR022761">
    <property type="entry name" value="Fumarate_lyase_N"/>
</dbReference>
<dbReference type="OrthoDB" id="9768878at2"/>
<evidence type="ECO:0000313" key="4">
    <source>
        <dbReference type="Proteomes" id="UP000242642"/>
    </source>
</evidence>
<accession>A0A1I0E1H1</accession>
<dbReference type="NCBIfam" id="TIGR00928">
    <property type="entry name" value="purB"/>
    <property type="match status" value="1"/>
</dbReference>
<dbReference type="Gene3D" id="1.20.200.10">
    <property type="entry name" value="Fumarase/aspartase (Central domain)"/>
    <property type="match status" value="1"/>
</dbReference>
<dbReference type="GO" id="GO:0044208">
    <property type="term" value="P:'de novo' AMP biosynthetic process"/>
    <property type="evidence" value="ECO:0007669"/>
    <property type="project" value="UniProtKB-UniPathway"/>
</dbReference>
<dbReference type="PRINTS" id="PR00145">
    <property type="entry name" value="ARGSUCLYASE"/>
</dbReference>
<keyword evidence="1 3" id="KW-0456">Lyase</keyword>
<dbReference type="PROSITE" id="PS00163">
    <property type="entry name" value="FUMARATE_LYASES"/>
    <property type="match status" value="1"/>
</dbReference>
<dbReference type="GO" id="GO:0006189">
    <property type="term" value="P:'de novo' IMP biosynthetic process"/>
    <property type="evidence" value="ECO:0007669"/>
    <property type="project" value="UniProtKB-UniPathway"/>
</dbReference>
<dbReference type="PRINTS" id="PR00149">
    <property type="entry name" value="FUMRATELYASE"/>
</dbReference>
<sequence length="460" mass="50962">MASHVIDFSLLGNNFSTPEMRTIWSETNRLKKQAKVEVALAVAQGELGVIPKEAADAIAFAIDVDTLDLEAMAKDGALMKHSLMATIKALQAQCGQAGEFIHYGVTTQDIVDTATVLQLKEAFNVIEQDVNSLIKELTVLSEKHKHTFMVGRTHGMQALPTTFGFKVAIWLDEFLRHAERLANIKQRVLVGNVSGAICTYASLGEIGPEVENRTLTLLELGTPNIGWQSARDRLSEFGSICALISGTLGKIGNEFYNLMRTEINEIEEPFSEGKVGSTTMPHKRNPALLEGLASLTQPILSSVGLLFQSMHVEHERDAMSWRAEWIALPEICLYLSAQLKGAIHIIQGIKVNKERMLLNLQSQGGLLLSEKVMFEIGLKLGKQTAHQLVYEAAMLAFETDRPFKDILMAHPKLKAILNQDELDLWLKPESYVGAAILKNEYILKISKTYLESKTSNVTTY</sequence>
<dbReference type="InterPro" id="IPR000362">
    <property type="entry name" value="Fumarate_lyase_fam"/>
</dbReference>
<feature type="domain" description="Adenylosuccinate lyase C-terminal" evidence="2">
    <location>
        <begin position="364"/>
        <end position="443"/>
    </location>
</feature>
<dbReference type="GO" id="GO:0070626">
    <property type="term" value="F:(S)-2-(5-amino-1-(5-phospho-D-ribosyl)imidazole-4-carboxamido) succinate lyase (fumarate-forming) activity"/>
    <property type="evidence" value="ECO:0007669"/>
    <property type="project" value="TreeGrafter"/>
</dbReference>
<proteinExistence type="predicted"/>
<keyword evidence="4" id="KW-1185">Reference proteome</keyword>
<dbReference type="RefSeq" id="WP_093320964.1">
    <property type="nucleotide sequence ID" value="NZ_FOHV01000021.1"/>
</dbReference>
<evidence type="ECO:0000259" key="2">
    <source>
        <dbReference type="SMART" id="SM00998"/>
    </source>
</evidence>
<dbReference type="InterPro" id="IPR004769">
    <property type="entry name" value="Pur_lyase"/>
</dbReference>
<dbReference type="GO" id="GO:0005829">
    <property type="term" value="C:cytosol"/>
    <property type="evidence" value="ECO:0007669"/>
    <property type="project" value="TreeGrafter"/>
</dbReference>
<evidence type="ECO:0000313" key="3">
    <source>
        <dbReference type="EMBL" id="SET38168.1"/>
    </source>
</evidence>
<name>A0A1I0E1H1_9GAMM</name>
<evidence type="ECO:0000256" key="1">
    <source>
        <dbReference type="ARBA" id="ARBA00023239"/>
    </source>
</evidence>
<gene>
    <name evidence="3" type="ORF">SAMN02583745_02198</name>
</gene>
<dbReference type="Gene3D" id="1.10.40.30">
    <property type="entry name" value="Fumarase/aspartase (C-terminal domain)"/>
    <property type="match status" value="1"/>
</dbReference>